<reference evidence="10 11" key="1">
    <citation type="journal article" date="2015" name="Science">
        <title>Genetic determinants of in vivo fitness and diet responsiveness in multiple human gut Bacteroides.</title>
        <authorList>
            <person name="Wu M."/>
            <person name="McNulty N.P."/>
            <person name="Rodionov D.A."/>
            <person name="Khoroshkin M.S."/>
            <person name="Griffin N.W."/>
            <person name="Cheng J."/>
            <person name="Latreille P."/>
            <person name="Kerstetter R.A."/>
            <person name="Terrapon N."/>
            <person name="Henrissat B."/>
            <person name="Osterman A.L."/>
            <person name="Gordon J.I."/>
        </authorList>
    </citation>
    <scope>NUCLEOTIDE SEQUENCE [LARGE SCALE GENOMIC DNA]</scope>
    <source>
        <strain evidence="10 11">WH2</strain>
    </source>
</reference>
<feature type="binding site" evidence="8">
    <location>
        <begin position="53"/>
        <end position="55"/>
    </location>
    <ligand>
        <name>ATP</name>
        <dbReference type="ChEBI" id="CHEBI:30616"/>
    </ligand>
</feature>
<dbReference type="GO" id="GO:0000287">
    <property type="term" value="F:magnesium ion binding"/>
    <property type="evidence" value="ECO:0007669"/>
    <property type="project" value="UniProtKB-UniRule"/>
</dbReference>
<dbReference type="Gene3D" id="3.30.1490.20">
    <property type="entry name" value="ATP-grasp fold, A domain"/>
    <property type="match status" value="1"/>
</dbReference>
<dbReference type="EMBL" id="CP012801">
    <property type="protein sequence ID" value="ALJ62161.1"/>
    <property type="molecule type" value="Genomic_DNA"/>
</dbReference>
<dbReference type="InterPro" id="IPR005809">
    <property type="entry name" value="Succ_CoA_ligase-like_bsu"/>
</dbReference>
<protein>
    <recommendedName>
        <fullName evidence="8">Succinate--CoA ligase [ADP-forming] subunit beta</fullName>
        <ecNumber evidence="8">6.2.1.5</ecNumber>
    </recommendedName>
    <alternativeName>
        <fullName evidence="8">Succinyl-CoA synthetase subunit beta</fullName>
        <shortName evidence="8">SCS-beta</shortName>
    </alternativeName>
</protein>
<evidence type="ECO:0000256" key="5">
    <source>
        <dbReference type="ARBA" id="ARBA00022741"/>
    </source>
</evidence>
<dbReference type="NCBIfam" id="TIGR01016">
    <property type="entry name" value="sucCoAbeta"/>
    <property type="match status" value="1"/>
</dbReference>
<dbReference type="Pfam" id="PF00549">
    <property type="entry name" value="Ligase_CoA"/>
    <property type="match status" value="1"/>
</dbReference>
<dbReference type="InterPro" id="IPR017866">
    <property type="entry name" value="Succ-CoA_synthase_bsu_CS"/>
</dbReference>
<keyword evidence="4 8" id="KW-0479">Metal-binding</keyword>
<comment type="similarity">
    <text evidence="1 8">Belongs to the succinate/malate CoA ligase beta subunit family.</text>
</comment>
<dbReference type="FunFam" id="3.30.470.20:FF:000002">
    <property type="entry name" value="Succinate--CoA ligase [ADP-forming] subunit beta"/>
    <property type="match status" value="1"/>
</dbReference>
<comment type="pathway">
    <text evidence="8">Carbohydrate metabolism; tricarboxylic acid cycle; succinate from succinyl-CoA (ligase route): step 1/1.</text>
</comment>
<dbReference type="InterPro" id="IPR016102">
    <property type="entry name" value="Succinyl-CoA_synth-like"/>
</dbReference>
<evidence type="ECO:0000256" key="6">
    <source>
        <dbReference type="ARBA" id="ARBA00022840"/>
    </source>
</evidence>
<dbReference type="PROSITE" id="PS50975">
    <property type="entry name" value="ATP_GRASP"/>
    <property type="match status" value="1"/>
</dbReference>
<keyword evidence="6 8" id="KW-0067">ATP-binding</keyword>
<dbReference type="AlphaFoldDB" id="A0A0P0GUM1"/>
<name>A0A0P0GUM1_9BACE</name>
<gene>
    <name evidence="8 10" type="primary">sucC</name>
    <name evidence="10" type="ORF">BcellWH2_04952</name>
</gene>
<dbReference type="KEGG" id="bcel:BcellWH2_04952"/>
<comment type="function">
    <text evidence="8">Succinyl-CoA synthetase functions in the citric acid cycle (TCA), coupling the hydrolysis of succinyl-CoA to the synthesis of either ATP or GTP and thus represents the only step of substrate-level phosphorylation in the TCA. The beta subunit provides nucleotide specificity of the enzyme and binds the substrate succinate, while the binding sites for coenzyme A and phosphate are found in the alpha subunit.</text>
</comment>
<feature type="binding site" evidence="8">
    <location>
        <position position="257"/>
    </location>
    <ligand>
        <name>substrate</name>
        <note>ligand shared with subunit alpha</note>
    </ligand>
</feature>
<evidence type="ECO:0000256" key="2">
    <source>
        <dbReference type="ARBA" id="ARBA00022532"/>
    </source>
</evidence>
<keyword evidence="3 8" id="KW-0436">Ligase</keyword>
<comment type="catalytic activity">
    <reaction evidence="8">
        <text>GTP + succinate + CoA = succinyl-CoA + GDP + phosphate</text>
        <dbReference type="Rhea" id="RHEA:22120"/>
        <dbReference type="ChEBI" id="CHEBI:30031"/>
        <dbReference type="ChEBI" id="CHEBI:37565"/>
        <dbReference type="ChEBI" id="CHEBI:43474"/>
        <dbReference type="ChEBI" id="CHEBI:57287"/>
        <dbReference type="ChEBI" id="CHEBI:57292"/>
        <dbReference type="ChEBI" id="CHEBI:58189"/>
    </reaction>
</comment>
<evidence type="ECO:0000259" key="9">
    <source>
        <dbReference type="PROSITE" id="PS50975"/>
    </source>
</evidence>
<dbReference type="GO" id="GO:0005829">
    <property type="term" value="C:cytosol"/>
    <property type="evidence" value="ECO:0007669"/>
    <property type="project" value="TreeGrafter"/>
</dbReference>
<dbReference type="Pfam" id="PF08442">
    <property type="entry name" value="ATP-grasp_2"/>
    <property type="match status" value="1"/>
</dbReference>
<keyword evidence="5 8" id="KW-0547">Nucleotide-binding</keyword>
<dbReference type="GO" id="GO:0004776">
    <property type="term" value="F:succinate-CoA ligase (GDP-forming) activity"/>
    <property type="evidence" value="ECO:0007669"/>
    <property type="project" value="RHEA"/>
</dbReference>
<dbReference type="InterPro" id="IPR013815">
    <property type="entry name" value="ATP_grasp_subdomain_1"/>
</dbReference>
<dbReference type="EC" id="6.2.1.5" evidence="8"/>
<accession>A0A0P0GUM1</accession>
<feature type="binding site" evidence="8">
    <location>
        <position position="95"/>
    </location>
    <ligand>
        <name>ATP</name>
        <dbReference type="ChEBI" id="CHEBI:30616"/>
    </ligand>
</feature>
<evidence type="ECO:0000256" key="8">
    <source>
        <dbReference type="HAMAP-Rule" id="MF_00558"/>
    </source>
</evidence>
<feature type="binding site" evidence="8">
    <location>
        <position position="192"/>
    </location>
    <ligand>
        <name>Mg(2+)</name>
        <dbReference type="ChEBI" id="CHEBI:18420"/>
    </ligand>
</feature>
<dbReference type="PANTHER" id="PTHR11815">
    <property type="entry name" value="SUCCINYL-COA SYNTHETASE BETA CHAIN"/>
    <property type="match status" value="1"/>
</dbReference>
<dbReference type="PIRSF" id="PIRSF001554">
    <property type="entry name" value="SucCS_beta"/>
    <property type="match status" value="1"/>
</dbReference>
<dbReference type="UniPathway" id="UPA00223">
    <property type="reaction ID" value="UER00999"/>
</dbReference>
<dbReference type="Gene3D" id="3.30.470.20">
    <property type="entry name" value="ATP-grasp fold, B domain"/>
    <property type="match status" value="1"/>
</dbReference>
<feature type="binding site" evidence="8">
    <location>
        <position position="206"/>
    </location>
    <ligand>
        <name>Mg(2+)</name>
        <dbReference type="ChEBI" id="CHEBI:18420"/>
    </ligand>
</feature>
<sequence>MKVHEYQAKEIFSQYGIPVERHVLCNTPDEAVKAFRQLKVDKVVVKAQVLTGGRGKAGGVKLADNEELVRQHAREILKMTIKGFPVTRILISEAVDIAAEYYVSFTIDRNTRSVVLIMSAAGGMDIEEVARNTPEKIIRYNIDPLIGLPQYLAQSFAFMLFDQAEQARRMTSILQNLYKAFMENDASLAEINPLVLTAKGTLTAIDAKMVFDDNALYRHPDIHALFESTPEEQLEATAKERGFSYVRMDGDIGCMVNGAGLAMTTMDMIKLYGGSPANFLDIGGSSNPVKVIEAMKILLNDSKVKAVFINIFGGITRCDDVAIGLIQAFDQLQTEIPVIVRLTGTNENIGRKLLKDSNRFQVAETMNEATLMVVKSVKGETL</sequence>
<comment type="cofactor">
    <cofactor evidence="8">
        <name>Mg(2+)</name>
        <dbReference type="ChEBI" id="CHEBI:18420"/>
    </cofactor>
    <text evidence="8">Binds 1 Mg(2+) ion per subunit.</text>
</comment>
<evidence type="ECO:0000313" key="11">
    <source>
        <dbReference type="Proteomes" id="UP000061809"/>
    </source>
</evidence>
<dbReference type="GO" id="GO:0006104">
    <property type="term" value="P:succinyl-CoA metabolic process"/>
    <property type="evidence" value="ECO:0007669"/>
    <property type="project" value="TreeGrafter"/>
</dbReference>
<organism evidence="10 11">
    <name type="scientific">Bacteroides cellulosilyticus</name>
    <dbReference type="NCBI Taxonomy" id="246787"/>
    <lineage>
        <taxon>Bacteria</taxon>
        <taxon>Pseudomonadati</taxon>
        <taxon>Bacteroidota</taxon>
        <taxon>Bacteroidia</taxon>
        <taxon>Bacteroidales</taxon>
        <taxon>Bacteroidaceae</taxon>
        <taxon>Bacteroides</taxon>
    </lineage>
</organism>
<comment type="catalytic activity">
    <reaction evidence="8">
        <text>succinate + ATP + CoA = succinyl-CoA + ADP + phosphate</text>
        <dbReference type="Rhea" id="RHEA:17661"/>
        <dbReference type="ChEBI" id="CHEBI:30031"/>
        <dbReference type="ChEBI" id="CHEBI:30616"/>
        <dbReference type="ChEBI" id="CHEBI:43474"/>
        <dbReference type="ChEBI" id="CHEBI:57287"/>
        <dbReference type="ChEBI" id="CHEBI:57292"/>
        <dbReference type="ChEBI" id="CHEBI:456216"/>
        <dbReference type="EC" id="6.2.1.5"/>
    </reaction>
</comment>
<dbReference type="HAMAP" id="MF_00558">
    <property type="entry name" value="Succ_CoA_beta"/>
    <property type="match status" value="1"/>
</dbReference>
<dbReference type="NCBIfam" id="NF001913">
    <property type="entry name" value="PRK00696.1"/>
    <property type="match status" value="1"/>
</dbReference>
<comment type="subunit">
    <text evidence="8">Heterotetramer of two alpha and two beta subunits.</text>
</comment>
<dbReference type="Proteomes" id="UP000061809">
    <property type="component" value="Chromosome"/>
</dbReference>
<evidence type="ECO:0000256" key="3">
    <source>
        <dbReference type="ARBA" id="ARBA00022598"/>
    </source>
</evidence>
<feature type="binding site" evidence="8">
    <location>
        <position position="46"/>
    </location>
    <ligand>
        <name>ATP</name>
        <dbReference type="ChEBI" id="CHEBI:30616"/>
    </ligand>
</feature>
<dbReference type="InterPro" id="IPR005811">
    <property type="entry name" value="SUCC_ACL_C"/>
</dbReference>
<feature type="domain" description="ATP-grasp" evidence="9">
    <location>
        <begin position="9"/>
        <end position="221"/>
    </location>
</feature>
<evidence type="ECO:0000256" key="4">
    <source>
        <dbReference type="ARBA" id="ARBA00022723"/>
    </source>
</evidence>
<dbReference type="PROSITE" id="PS01217">
    <property type="entry name" value="SUCCINYL_COA_LIG_3"/>
    <property type="match status" value="1"/>
</dbReference>
<dbReference type="RefSeq" id="WP_029428791.1">
    <property type="nucleotide sequence ID" value="NZ_CP012801.1"/>
</dbReference>
<feature type="binding site" evidence="8">
    <location>
        <position position="100"/>
    </location>
    <ligand>
        <name>ATP</name>
        <dbReference type="ChEBI" id="CHEBI:30616"/>
    </ligand>
</feature>
<evidence type="ECO:0000313" key="10">
    <source>
        <dbReference type="EMBL" id="ALJ62161.1"/>
    </source>
</evidence>
<dbReference type="SUPFAM" id="SSF52210">
    <property type="entry name" value="Succinyl-CoA synthetase domains"/>
    <property type="match status" value="1"/>
</dbReference>
<dbReference type="FunFam" id="3.40.50.261:FF:000007">
    <property type="entry name" value="Succinate--CoA ligase [ADP-forming] subunit beta"/>
    <property type="match status" value="1"/>
</dbReference>
<proteinExistence type="inferred from homology"/>
<dbReference type="Gene3D" id="3.40.50.261">
    <property type="entry name" value="Succinyl-CoA synthetase domains"/>
    <property type="match status" value="1"/>
</dbReference>
<dbReference type="PANTHER" id="PTHR11815:SF10">
    <property type="entry name" value="SUCCINATE--COA LIGASE [GDP-FORMING] SUBUNIT BETA, MITOCHONDRIAL"/>
    <property type="match status" value="1"/>
</dbReference>
<feature type="binding site" evidence="8">
    <location>
        <begin position="314"/>
        <end position="316"/>
    </location>
    <ligand>
        <name>substrate</name>
        <note>ligand shared with subunit alpha</note>
    </ligand>
</feature>
<dbReference type="GO" id="GO:0006099">
    <property type="term" value="P:tricarboxylic acid cycle"/>
    <property type="evidence" value="ECO:0007669"/>
    <property type="project" value="UniProtKB-UniRule"/>
</dbReference>
<dbReference type="SUPFAM" id="SSF56059">
    <property type="entry name" value="Glutathione synthetase ATP-binding domain-like"/>
    <property type="match status" value="1"/>
</dbReference>
<keyword evidence="7 8" id="KW-0460">Magnesium</keyword>
<evidence type="ECO:0000256" key="1">
    <source>
        <dbReference type="ARBA" id="ARBA00009182"/>
    </source>
</evidence>
<dbReference type="InterPro" id="IPR013650">
    <property type="entry name" value="ATP-grasp_succ-CoA_synth-type"/>
</dbReference>
<dbReference type="GO" id="GO:0005524">
    <property type="term" value="F:ATP binding"/>
    <property type="evidence" value="ECO:0007669"/>
    <property type="project" value="UniProtKB-UniRule"/>
</dbReference>
<keyword evidence="2 8" id="KW-0816">Tricarboxylic acid cycle</keyword>
<comment type="caution">
    <text evidence="8">Lacks conserved residue(s) required for the propagation of feature annotation.</text>
</comment>
<dbReference type="GO" id="GO:0004775">
    <property type="term" value="F:succinate-CoA ligase (ADP-forming) activity"/>
    <property type="evidence" value="ECO:0007669"/>
    <property type="project" value="UniProtKB-UniRule"/>
</dbReference>
<dbReference type="PATRIC" id="fig|246787.4.peg.5110"/>
<evidence type="ECO:0000256" key="7">
    <source>
        <dbReference type="ARBA" id="ARBA00022842"/>
    </source>
</evidence>
<dbReference type="InterPro" id="IPR011761">
    <property type="entry name" value="ATP-grasp"/>
</dbReference>
<dbReference type="GO" id="GO:0042709">
    <property type="term" value="C:succinate-CoA ligase complex"/>
    <property type="evidence" value="ECO:0007669"/>
    <property type="project" value="TreeGrafter"/>
</dbReference>